<feature type="signal peptide" evidence="1">
    <location>
        <begin position="1"/>
        <end position="34"/>
    </location>
</feature>
<organism evidence="2">
    <name type="scientific">Anguilla anguilla</name>
    <name type="common">European freshwater eel</name>
    <name type="synonym">Muraena anguilla</name>
    <dbReference type="NCBI Taxonomy" id="7936"/>
    <lineage>
        <taxon>Eukaryota</taxon>
        <taxon>Metazoa</taxon>
        <taxon>Chordata</taxon>
        <taxon>Craniata</taxon>
        <taxon>Vertebrata</taxon>
        <taxon>Euteleostomi</taxon>
        <taxon>Actinopterygii</taxon>
        <taxon>Neopterygii</taxon>
        <taxon>Teleostei</taxon>
        <taxon>Anguilliformes</taxon>
        <taxon>Anguillidae</taxon>
        <taxon>Anguilla</taxon>
    </lineage>
</organism>
<reference evidence="2" key="1">
    <citation type="submission" date="2014-11" db="EMBL/GenBank/DDBJ databases">
        <authorList>
            <person name="Amaro Gonzalez C."/>
        </authorList>
    </citation>
    <scope>NUCLEOTIDE SEQUENCE</scope>
</reference>
<sequence length="84" mass="9625">MRRNNLKSRLGVLLYRTLSWLLHVLPAPAQTCQAAVNAQLYSAAANICSSNWPQRKNKRFSRYDPLHGAFSRLPDLSADSFFRF</sequence>
<feature type="chain" id="PRO_5002433758" description="Secreted protein" evidence="1">
    <location>
        <begin position="35"/>
        <end position="84"/>
    </location>
</feature>
<proteinExistence type="predicted"/>
<evidence type="ECO:0000256" key="1">
    <source>
        <dbReference type="SAM" id="SignalP"/>
    </source>
</evidence>
<protein>
    <recommendedName>
        <fullName evidence="3">Secreted protein</fullName>
    </recommendedName>
</protein>
<dbReference type="AlphaFoldDB" id="A0A0E9UV77"/>
<evidence type="ECO:0000313" key="2">
    <source>
        <dbReference type="EMBL" id="JAH68848.1"/>
    </source>
</evidence>
<evidence type="ECO:0008006" key="3">
    <source>
        <dbReference type="Google" id="ProtNLM"/>
    </source>
</evidence>
<reference evidence="2" key="2">
    <citation type="journal article" date="2015" name="Fish Shellfish Immunol.">
        <title>Early steps in the European eel (Anguilla anguilla)-Vibrio vulnificus interaction in the gills: Role of the RtxA13 toxin.</title>
        <authorList>
            <person name="Callol A."/>
            <person name="Pajuelo D."/>
            <person name="Ebbesson L."/>
            <person name="Teles M."/>
            <person name="MacKenzie S."/>
            <person name="Amaro C."/>
        </authorList>
    </citation>
    <scope>NUCLEOTIDE SEQUENCE</scope>
</reference>
<keyword evidence="1" id="KW-0732">Signal</keyword>
<accession>A0A0E9UV77</accession>
<name>A0A0E9UV77_ANGAN</name>
<dbReference type="EMBL" id="GBXM01039729">
    <property type="protein sequence ID" value="JAH68848.1"/>
    <property type="molecule type" value="Transcribed_RNA"/>
</dbReference>